<gene>
    <name evidence="2" type="ORF">Tci_054233</name>
</gene>
<sequence>MPKEDEVSILCLQQKSETISSMLLGKEREFKCPSLMSVAELGTYIISYVQTNEAKGQMANKFLKQKELLSHMLKGKEEGALRQSNELQARITPTLRTWRLYLSREVGKEGSGVGLVAFAGKGMKDLHVFIDLKILDDQVKGSRNPTMKEARKYKEEIMDAATLFHRSQITYLPKKLNSKAEVLTGLATINLVFLNQEVLVGIKTRPLIEVGSDDKEGISTSKEGKVKTQKLWRKARGGVTAISSFRANNSDEQQRRGENTYQ</sequence>
<name>A0A6L2NCD2_TANCI</name>
<accession>A0A6L2NCD2</accession>
<feature type="region of interest" description="Disordered" evidence="1">
    <location>
        <begin position="243"/>
        <end position="262"/>
    </location>
</feature>
<protein>
    <submittedName>
        <fullName evidence="2">Uncharacterized protein</fullName>
    </submittedName>
</protein>
<dbReference type="AlphaFoldDB" id="A0A6L2NCD2"/>
<organism evidence="2">
    <name type="scientific">Tanacetum cinerariifolium</name>
    <name type="common">Dalmatian daisy</name>
    <name type="synonym">Chrysanthemum cinerariifolium</name>
    <dbReference type="NCBI Taxonomy" id="118510"/>
    <lineage>
        <taxon>Eukaryota</taxon>
        <taxon>Viridiplantae</taxon>
        <taxon>Streptophyta</taxon>
        <taxon>Embryophyta</taxon>
        <taxon>Tracheophyta</taxon>
        <taxon>Spermatophyta</taxon>
        <taxon>Magnoliopsida</taxon>
        <taxon>eudicotyledons</taxon>
        <taxon>Gunneridae</taxon>
        <taxon>Pentapetalae</taxon>
        <taxon>asterids</taxon>
        <taxon>campanulids</taxon>
        <taxon>Asterales</taxon>
        <taxon>Asteraceae</taxon>
        <taxon>Asteroideae</taxon>
        <taxon>Anthemideae</taxon>
        <taxon>Anthemidinae</taxon>
        <taxon>Tanacetum</taxon>
    </lineage>
</organism>
<proteinExistence type="predicted"/>
<comment type="caution">
    <text evidence="2">The sequence shown here is derived from an EMBL/GenBank/DDBJ whole genome shotgun (WGS) entry which is preliminary data.</text>
</comment>
<reference evidence="2" key="1">
    <citation type="journal article" date="2019" name="Sci. Rep.">
        <title>Draft genome of Tanacetum cinerariifolium, the natural source of mosquito coil.</title>
        <authorList>
            <person name="Yamashiro T."/>
            <person name="Shiraishi A."/>
            <person name="Satake H."/>
            <person name="Nakayama K."/>
        </authorList>
    </citation>
    <scope>NUCLEOTIDE SEQUENCE</scope>
</reference>
<feature type="compositionally biased region" description="Basic and acidic residues" evidence="1">
    <location>
        <begin position="252"/>
        <end position="262"/>
    </location>
</feature>
<evidence type="ECO:0000313" key="2">
    <source>
        <dbReference type="EMBL" id="GEU82255.1"/>
    </source>
</evidence>
<evidence type="ECO:0000256" key="1">
    <source>
        <dbReference type="SAM" id="MobiDB-lite"/>
    </source>
</evidence>
<dbReference type="EMBL" id="BKCJ010008445">
    <property type="protein sequence ID" value="GEU82255.1"/>
    <property type="molecule type" value="Genomic_DNA"/>
</dbReference>